<feature type="signal peptide" evidence="1">
    <location>
        <begin position="1"/>
        <end position="26"/>
    </location>
</feature>
<organism evidence="2 3">
    <name type="scientific">Sphingomonas humi</name>
    <dbReference type="NCBI Taxonomy" id="335630"/>
    <lineage>
        <taxon>Bacteria</taxon>
        <taxon>Pseudomonadati</taxon>
        <taxon>Pseudomonadota</taxon>
        <taxon>Alphaproteobacteria</taxon>
        <taxon>Sphingomonadales</taxon>
        <taxon>Sphingomonadaceae</taxon>
        <taxon>Sphingomonas</taxon>
    </lineage>
</organism>
<dbReference type="Pfam" id="PF09694">
    <property type="entry name" value="Gcw_chp"/>
    <property type="match status" value="1"/>
</dbReference>
<sequence>MPRVLHAHHPCLAASLLGLWSGMAAAAEPAVKTAPVPALRWSTTAGMMTDYRYRGISYSDRRPAGHAGVSVEHRSGAHAGLSGASVRIDGSRDLELTGGVGWSGDLGAAGQIDAAVNYVGYADLVASDYVEASIGWRRPVGPVTPFADIAFTPAQTPLRGGGGRLASNLYLHGGTEWSVRGSPLTFRAELGRERGSAAPAGRTKWDWQLGARASLGRFGVGLAYVDTAAARFDPELRRLSRRGLVLSVDSGF</sequence>
<keyword evidence="1" id="KW-0732">Signal</keyword>
<evidence type="ECO:0000256" key="1">
    <source>
        <dbReference type="SAM" id="SignalP"/>
    </source>
</evidence>
<name>A0ABP7RMF7_9SPHN</name>
<dbReference type="Proteomes" id="UP001501310">
    <property type="component" value="Unassembled WGS sequence"/>
</dbReference>
<comment type="caution">
    <text evidence="2">The sequence shown here is derived from an EMBL/GenBank/DDBJ whole genome shotgun (WGS) entry which is preliminary data.</text>
</comment>
<feature type="chain" id="PRO_5047323028" evidence="1">
    <location>
        <begin position="27"/>
        <end position="252"/>
    </location>
</feature>
<protein>
    <submittedName>
        <fullName evidence="2">Uncharacterized protein</fullName>
    </submittedName>
</protein>
<evidence type="ECO:0000313" key="3">
    <source>
        <dbReference type="Proteomes" id="UP001501310"/>
    </source>
</evidence>
<dbReference type="RefSeq" id="WP_344708769.1">
    <property type="nucleotide sequence ID" value="NZ_BAAAZD010000001.1"/>
</dbReference>
<evidence type="ECO:0000313" key="2">
    <source>
        <dbReference type="EMBL" id="GAA3999578.1"/>
    </source>
</evidence>
<keyword evidence="3" id="KW-1185">Reference proteome</keyword>
<dbReference type="InterPro" id="IPR010239">
    <property type="entry name" value="CHP02001"/>
</dbReference>
<gene>
    <name evidence="2" type="ORF">GCM10022211_06970</name>
</gene>
<dbReference type="EMBL" id="BAAAZD010000001">
    <property type="protein sequence ID" value="GAA3999578.1"/>
    <property type="molecule type" value="Genomic_DNA"/>
</dbReference>
<reference evidence="3" key="1">
    <citation type="journal article" date="2019" name="Int. J. Syst. Evol. Microbiol.">
        <title>The Global Catalogue of Microorganisms (GCM) 10K type strain sequencing project: providing services to taxonomists for standard genome sequencing and annotation.</title>
        <authorList>
            <consortium name="The Broad Institute Genomics Platform"/>
            <consortium name="The Broad Institute Genome Sequencing Center for Infectious Disease"/>
            <person name="Wu L."/>
            <person name="Ma J."/>
        </authorList>
    </citation>
    <scope>NUCLEOTIDE SEQUENCE [LARGE SCALE GENOMIC DNA]</scope>
    <source>
        <strain evidence="3">JCM 16603</strain>
    </source>
</reference>
<accession>A0ABP7RMF7</accession>
<proteinExistence type="predicted"/>
<dbReference type="NCBIfam" id="TIGR02001">
    <property type="entry name" value="gcw_chp"/>
    <property type="match status" value="1"/>
</dbReference>